<proteinExistence type="predicted"/>
<reference evidence="2 4" key="1">
    <citation type="journal article" date="2019" name="Sci. Rep.">
        <title>Orb-weaving spider Araneus ventricosus genome elucidates the spidroin gene catalogue.</title>
        <authorList>
            <person name="Kono N."/>
            <person name="Nakamura H."/>
            <person name="Ohtoshi R."/>
            <person name="Moran D.A.P."/>
            <person name="Shinohara A."/>
            <person name="Yoshida Y."/>
            <person name="Fujiwara M."/>
            <person name="Mori M."/>
            <person name="Tomita M."/>
            <person name="Arakawa K."/>
        </authorList>
    </citation>
    <scope>NUCLEOTIDE SEQUENCE [LARGE SCALE GENOMIC DNA]</scope>
</reference>
<comment type="caution">
    <text evidence="2">The sequence shown here is derived from an EMBL/GenBank/DDBJ whole genome shotgun (WGS) entry which is preliminary data.</text>
</comment>
<protein>
    <submittedName>
        <fullName evidence="2">Uncharacterized protein</fullName>
    </submittedName>
</protein>
<name>A0A4Y2A418_ARAVE</name>
<evidence type="ECO:0000313" key="2">
    <source>
        <dbReference type="EMBL" id="GBL74169.1"/>
    </source>
</evidence>
<feature type="region of interest" description="Disordered" evidence="1">
    <location>
        <begin position="92"/>
        <end position="128"/>
    </location>
</feature>
<evidence type="ECO:0000256" key="1">
    <source>
        <dbReference type="SAM" id="MobiDB-lite"/>
    </source>
</evidence>
<dbReference type="Proteomes" id="UP000499080">
    <property type="component" value="Unassembled WGS sequence"/>
</dbReference>
<accession>A0A4Y2A418</accession>
<evidence type="ECO:0000313" key="3">
    <source>
        <dbReference type="EMBL" id="GBL74219.1"/>
    </source>
</evidence>
<evidence type="ECO:0000313" key="4">
    <source>
        <dbReference type="Proteomes" id="UP000499080"/>
    </source>
</evidence>
<keyword evidence="4" id="KW-1185">Reference proteome</keyword>
<gene>
    <name evidence="3" type="ORF">AVEN_182652_1</name>
    <name evidence="2" type="ORF">AVEN_46229_1</name>
</gene>
<dbReference type="AlphaFoldDB" id="A0A4Y2A418"/>
<dbReference type="EMBL" id="BGPR01155156">
    <property type="protein sequence ID" value="GBL74219.1"/>
    <property type="molecule type" value="Genomic_DNA"/>
</dbReference>
<feature type="compositionally biased region" description="Polar residues" evidence="1">
    <location>
        <begin position="108"/>
        <end position="117"/>
    </location>
</feature>
<organism evidence="2 4">
    <name type="scientific">Araneus ventricosus</name>
    <name type="common">Orbweaver spider</name>
    <name type="synonym">Epeira ventricosa</name>
    <dbReference type="NCBI Taxonomy" id="182803"/>
    <lineage>
        <taxon>Eukaryota</taxon>
        <taxon>Metazoa</taxon>
        <taxon>Ecdysozoa</taxon>
        <taxon>Arthropoda</taxon>
        <taxon>Chelicerata</taxon>
        <taxon>Arachnida</taxon>
        <taxon>Araneae</taxon>
        <taxon>Araneomorphae</taxon>
        <taxon>Entelegynae</taxon>
        <taxon>Araneoidea</taxon>
        <taxon>Araneidae</taxon>
        <taxon>Araneus</taxon>
    </lineage>
</organism>
<sequence>MGRTSFGSVVARDCDVHFVTKTVPAVPSSHSGPGYQGRKEGAFMVLRTSAGATLSSRIRSRPSENLSMQILASSGAIFTSPFEATRGLFWDEPRNFEPQPDDEATPEQAPSSPNFRTTPVGGRLVSYV</sequence>
<dbReference type="EMBL" id="BGPR01155136">
    <property type="protein sequence ID" value="GBL74169.1"/>
    <property type="molecule type" value="Genomic_DNA"/>
</dbReference>